<gene>
    <name evidence="1" type="ORF">HDA39_001112</name>
</gene>
<dbReference type="RefSeq" id="WP_184794150.1">
    <property type="nucleotide sequence ID" value="NZ_JACHMY010000001.1"/>
</dbReference>
<dbReference type="Proteomes" id="UP000549971">
    <property type="component" value="Unassembled WGS sequence"/>
</dbReference>
<dbReference type="EMBL" id="JACHMY010000001">
    <property type="protein sequence ID" value="MBB5834378.1"/>
    <property type="molecule type" value="Genomic_DNA"/>
</dbReference>
<dbReference type="AlphaFoldDB" id="A0A7W9MSY7"/>
<accession>A0A7W9MSY7</accession>
<proteinExistence type="predicted"/>
<keyword evidence="2" id="KW-1185">Reference proteome</keyword>
<reference evidence="1 2" key="1">
    <citation type="submission" date="2020-08" db="EMBL/GenBank/DDBJ databases">
        <title>Sequencing the genomes of 1000 actinobacteria strains.</title>
        <authorList>
            <person name="Klenk H.-P."/>
        </authorList>
    </citation>
    <scope>NUCLEOTIDE SEQUENCE [LARGE SCALE GENOMIC DNA]</scope>
    <source>
        <strain evidence="1 2">DSM 28967</strain>
    </source>
</reference>
<protein>
    <submittedName>
        <fullName evidence="1">Uncharacterized protein</fullName>
    </submittedName>
</protein>
<name>A0A7W9MSY7_9ACTN</name>
<comment type="caution">
    <text evidence="1">The sequence shown here is derived from an EMBL/GenBank/DDBJ whole genome shotgun (WGS) entry which is preliminary data.</text>
</comment>
<organism evidence="1 2">
    <name type="scientific">Kribbella italica</name>
    <dbReference type="NCBI Taxonomy" id="1540520"/>
    <lineage>
        <taxon>Bacteria</taxon>
        <taxon>Bacillati</taxon>
        <taxon>Actinomycetota</taxon>
        <taxon>Actinomycetes</taxon>
        <taxon>Propionibacteriales</taxon>
        <taxon>Kribbellaceae</taxon>
        <taxon>Kribbella</taxon>
    </lineage>
</organism>
<evidence type="ECO:0000313" key="1">
    <source>
        <dbReference type="EMBL" id="MBB5834378.1"/>
    </source>
</evidence>
<sequence>MVYTPDVRSFGGRQLTEDERAFIATMEGGRRKLTPMDRGRLAAYRLRGDELDRARIDHITGGPKIEGASEQTAEDEIDVDALVDKAVDRALRKAGLAE</sequence>
<evidence type="ECO:0000313" key="2">
    <source>
        <dbReference type="Proteomes" id="UP000549971"/>
    </source>
</evidence>